<dbReference type="AlphaFoldDB" id="A0A7S4B9Y7"/>
<protein>
    <submittedName>
        <fullName evidence="1">Uncharacterized protein</fullName>
    </submittedName>
</protein>
<name>A0A7S4B9Y7_CHRCT</name>
<proteinExistence type="predicted"/>
<dbReference type="EMBL" id="HBIZ01018752">
    <property type="protein sequence ID" value="CAE0759140.1"/>
    <property type="molecule type" value="Transcribed_RNA"/>
</dbReference>
<reference evidence="1" key="1">
    <citation type="submission" date="2021-01" db="EMBL/GenBank/DDBJ databases">
        <authorList>
            <person name="Corre E."/>
            <person name="Pelletier E."/>
            <person name="Niang G."/>
            <person name="Scheremetjew M."/>
            <person name="Finn R."/>
            <person name="Kale V."/>
            <person name="Holt S."/>
            <person name="Cochrane G."/>
            <person name="Meng A."/>
            <person name="Brown T."/>
            <person name="Cohen L."/>
        </authorList>
    </citation>
    <scope>NUCLEOTIDE SEQUENCE</scope>
    <source>
        <strain evidence="1">CCMP645</strain>
    </source>
</reference>
<evidence type="ECO:0000313" key="1">
    <source>
        <dbReference type="EMBL" id="CAE0759140.1"/>
    </source>
</evidence>
<accession>A0A7S4B9Y7</accession>
<organism evidence="1">
    <name type="scientific">Chrysotila carterae</name>
    <name type="common">Marine alga</name>
    <name type="synonym">Syracosphaera carterae</name>
    <dbReference type="NCBI Taxonomy" id="13221"/>
    <lineage>
        <taxon>Eukaryota</taxon>
        <taxon>Haptista</taxon>
        <taxon>Haptophyta</taxon>
        <taxon>Prymnesiophyceae</taxon>
        <taxon>Isochrysidales</taxon>
        <taxon>Isochrysidaceae</taxon>
        <taxon>Chrysotila</taxon>
    </lineage>
</organism>
<sequence>MQLLNSGLRQPDDAAGYLQCVSALTTALERCLERPRGHEADEAPSVPQWFAEAVGAQLPLLIRVRLDSAAAPLHEASTASLFYACAACAPCMQPRRSLEQLAAEQFFSQLLQGALVPQTHAEALCTRFVTAAPRELPSFAIATATLVNDVLVLWKIHHSGF</sequence>
<gene>
    <name evidence="1" type="ORF">PCAR00345_LOCUS11734</name>
</gene>